<gene>
    <name evidence="15" type="ORF">PF001_g3402</name>
    <name evidence="10" type="ORF">PF002_g23309</name>
    <name evidence="9" type="ORF">PF002_g24345</name>
    <name evidence="8" type="ORF">PF004_g21867</name>
    <name evidence="11" type="ORF">PF005_g5676</name>
    <name evidence="6" type="ORF">PF006_g21372</name>
    <name evidence="4" type="ORF">PF007_g33093</name>
    <name evidence="14" type="ORF">PF008_g28673</name>
    <name evidence="13" type="ORF">PF008_g32546</name>
    <name evidence="12" type="ORF">PF008_g32854</name>
    <name evidence="2" type="ORF">PF009_g14343</name>
    <name evidence="7" type="ORF">PF010_g10419</name>
    <name evidence="5" type="ORF">PF010_g31407</name>
    <name evidence="3" type="ORF">PF011_g32555</name>
</gene>
<dbReference type="EMBL" id="QXGD01002209">
    <property type="protein sequence ID" value="KAE9191954.1"/>
    <property type="molecule type" value="Genomic_DNA"/>
</dbReference>
<comment type="caution">
    <text evidence="2">The sequence shown here is derived from an EMBL/GenBank/DDBJ whole genome shotgun (WGS) entry which is preliminary data.</text>
</comment>
<evidence type="ECO:0000256" key="1">
    <source>
        <dbReference type="SAM" id="MobiDB-lite"/>
    </source>
</evidence>
<dbReference type="Proteomes" id="UP000440367">
    <property type="component" value="Unassembled WGS sequence"/>
</dbReference>
<evidence type="ECO:0000313" key="25">
    <source>
        <dbReference type="Proteomes" id="UP000488956"/>
    </source>
</evidence>
<accession>A0A6A3EQ67</accession>
<evidence type="ECO:0000313" key="9">
    <source>
        <dbReference type="EMBL" id="KAE9191954.1"/>
    </source>
</evidence>
<evidence type="ECO:0000313" key="12">
    <source>
        <dbReference type="EMBL" id="KAE9261428.1"/>
    </source>
</evidence>
<evidence type="ECO:0000313" key="13">
    <source>
        <dbReference type="EMBL" id="KAE9262643.1"/>
    </source>
</evidence>
<evidence type="ECO:0000313" key="2">
    <source>
        <dbReference type="EMBL" id="KAE8935714.1"/>
    </source>
</evidence>
<evidence type="ECO:0000313" key="7">
    <source>
        <dbReference type="EMBL" id="KAE9112542.1"/>
    </source>
</evidence>
<dbReference type="Proteomes" id="UP000488956">
    <property type="component" value="Unassembled WGS sequence"/>
</dbReference>
<evidence type="ECO:0000313" key="17">
    <source>
        <dbReference type="Proteomes" id="UP000433483"/>
    </source>
</evidence>
<dbReference type="EMBL" id="QXGA01001967">
    <property type="protein sequence ID" value="KAE9106413.1"/>
    <property type="molecule type" value="Genomic_DNA"/>
</dbReference>
<evidence type="ECO:0000313" key="21">
    <source>
        <dbReference type="Proteomes" id="UP000441208"/>
    </source>
</evidence>
<dbReference type="EMBL" id="QXGC01002118">
    <property type="protein sequence ID" value="KAE9190572.1"/>
    <property type="molecule type" value="Genomic_DNA"/>
</dbReference>
<dbReference type="Proteomes" id="UP000486351">
    <property type="component" value="Unassembled WGS sequence"/>
</dbReference>
<dbReference type="Proteomes" id="UP000476176">
    <property type="component" value="Unassembled WGS sequence"/>
</dbReference>
<reference evidence="16 17" key="1">
    <citation type="submission" date="2018-08" db="EMBL/GenBank/DDBJ databases">
        <title>Genomic investigation of the strawberry pathogen Phytophthora fragariae indicates pathogenicity is determined by transcriptional variation in three key races.</title>
        <authorList>
            <person name="Adams T.M."/>
            <person name="Armitage A.D."/>
            <person name="Sobczyk M.K."/>
            <person name="Bates H.J."/>
            <person name="Dunwell J.M."/>
            <person name="Nellist C.F."/>
            <person name="Harrison R.J."/>
        </authorList>
    </citation>
    <scope>NUCLEOTIDE SEQUENCE [LARGE SCALE GENOMIC DNA]</scope>
    <source>
        <strain evidence="15 18">A4</strain>
        <strain evidence="9 19">BC-1</strain>
        <strain evidence="8 23">BC-23</strain>
        <strain evidence="11 17">NOV-27</strain>
        <strain evidence="6 20">NOV-5</strain>
        <strain evidence="4 21">NOV-71</strain>
        <strain evidence="12 24">NOV-77</strain>
        <strain evidence="2 16">NOV-9</strain>
        <strain evidence="5 25">ONT-3</strain>
        <strain evidence="3 22">SCRP245</strain>
    </source>
</reference>
<dbReference type="OrthoDB" id="10274710at2759"/>
<dbReference type="Proteomes" id="UP000437068">
    <property type="component" value="Unassembled WGS sequence"/>
</dbReference>
<dbReference type="Proteomes" id="UP000433483">
    <property type="component" value="Unassembled WGS sequence"/>
</dbReference>
<evidence type="ECO:0000313" key="11">
    <source>
        <dbReference type="EMBL" id="KAE9225046.1"/>
    </source>
</evidence>
<dbReference type="EMBL" id="QXFZ01011926">
    <property type="protein sequence ID" value="KAE9051928.1"/>
    <property type="molecule type" value="Genomic_DNA"/>
</dbReference>
<evidence type="ECO:0000313" key="4">
    <source>
        <dbReference type="EMBL" id="KAE9051928.1"/>
    </source>
</evidence>
<evidence type="ECO:0000313" key="14">
    <source>
        <dbReference type="EMBL" id="KAE9278195.1"/>
    </source>
</evidence>
<dbReference type="EMBL" id="QXGB01000200">
    <property type="protein sequence ID" value="KAE9225046.1"/>
    <property type="molecule type" value="Genomic_DNA"/>
</dbReference>
<evidence type="ECO:0000313" key="8">
    <source>
        <dbReference type="EMBL" id="KAE9190572.1"/>
    </source>
</evidence>
<evidence type="ECO:0000313" key="18">
    <source>
        <dbReference type="Proteomes" id="UP000437068"/>
    </source>
</evidence>
<evidence type="ECO:0000313" key="22">
    <source>
        <dbReference type="Proteomes" id="UP000460718"/>
    </source>
</evidence>
<dbReference type="EMBL" id="QXGF01000777">
    <property type="protein sequence ID" value="KAE8935714.1"/>
    <property type="molecule type" value="Genomic_DNA"/>
</dbReference>
<dbReference type="EMBL" id="QXFX01007118">
    <property type="protein sequence ID" value="KAE9057350.1"/>
    <property type="molecule type" value="Genomic_DNA"/>
</dbReference>
<dbReference type="EMBL" id="QXFY01004330">
    <property type="protein sequence ID" value="KAE9278195.1"/>
    <property type="molecule type" value="Genomic_DNA"/>
</dbReference>
<dbReference type="Proteomes" id="UP000429523">
    <property type="component" value="Unassembled WGS sequence"/>
</dbReference>
<evidence type="ECO:0000313" key="3">
    <source>
        <dbReference type="EMBL" id="KAE8952931.1"/>
    </source>
</evidence>
<evidence type="ECO:0000313" key="6">
    <source>
        <dbReference type="EMBL" id="KAE9106413.1"/>
    </source>
</evidence>
<dbReference type="EMBL" id="QXFY01010258">
    <property type="protein sequence ID" value="KAE9261428.1"/>
    <property type="molecule type" value="Genomic_DNA"/>
</dbReference>
<organism evidence="2 16">
    <name type="scientific">Phytophthora fragariae</name>
    <dbReference type="NCBI Taxonomy" id="53985"/>
    <lineage>
        <taxon>Eukaryota</taxon>
        <taxon>Sar</taxon>
        <taxon>Stramenopiles</taxon>
        <taxon>Oomycota</taxon>
        <taxon>Peronosporomycetes</taxon>
        <taxon>Peronosporales</taxon>
        <taxon>Peronosporaceae</taxon>
        <taxon>Phytophthora</taxon>
    </lineage>
</organism>
<dbReference type="EMBL" id="QXGE01000106">
    <property type="protein sequence ID" value="KAE9324522.1"/>
    <property type="molecule type" value="Genomic_DNA"/>
</dbReference>
<dbReference type="EMBL" id="QXGD01001990">
    <property type="protein sequence ID" value="KAE9195463.1"/>
    <property type="molecule type" value="Genomic_DNA"/>
</dbReference>
<evidence type="ECO:0000313" key="16">
    <source>
        <dbReference type="Proteomes" id="UP000429523"/>
    </source>
</evidence>
<keyword evidence="17" id="KW-1185">Reference proteome</keyword>
<evidence type="ECO:0000313" key="19">
    <source>
        <dbReference type="Proteomes" id="UP000440367"/>
    </source>
</evidence>
<evidence type="ECO:0000313" key="5">
    <source>
        <dbReference type="EMBL" id="KAE9057350.1"/>
    </source>
</evidence>
<dbReference type="AlphaFoldDB" id="A0A6A3EQ67"/>
<dbReference type="EMBL" id="QXFX01000525">
    <property type="protein sequence ID" value="KAE9112542.1"/>
    <property type="molecule type" value="Genomic_DNA"/>
</dbReference>
<dbReference type="EMBL" id="QXFY01009369">
    <property type="protein sequence ID" value="KAE9262643.1"/>
    <property type="molecule type" value="Genomic_DNA"/>
</dbReference>
<evidence type="ECO:0000313" key="24">
    <source>
        <dbReference type="Proteomes" id="UP000486351"/>
    </source>
</evidence>
<dbReference type="EMBL" id="QXFW01010360">
    <property type="protein sequence ID" value="KAE8952931.1"/>
    <property type="molecule type" value="Genomic_DNA"/>
</dbReference>
<evidence type="ECO:0000313" key="20">
    <source>
        <dbReference type="Proteomes" id="UP000440732"/>
    </source>
</evidence>
<dbReference type="Proteomes" id="UP000440732">
    <property type="component" value="Unassembled WGS sequence"/>
</dbReference>
<dbReference type="Proteomes" id="UP000460718">
    <property type="component" value="Unassembled WGS sequence"/>
</dbReference>
<evidence type="ECO:0000313" key="10">
    <source>
        <dbReference type="EMBL" id="KAE9195463.1"/>
    </source>
</evidence>
<feature type="region of interest" description="Disordered" evidence="1">
    <location>
        <begin position="31"/>
        <end position="55"/>
    </location>
</feature>
<protein>
    <submittedName>
        <fullName evidence="2">Uncharacterized protein</fullName>
    </submittedName>
</protein>
<evidence type="ECO:0000313" key="23">
    <source>
        <dbReference type="Proteomes" id="UP000476176"/>
    </source>
</evidence>
<dbReference type="Proteomes" id="UP000441208">
    <property type="component" value="Unassembled WGS sequence"/>
</dbReference>
<proteinExistence type="predicted"/>
<name>A0A6A3EQ67_9STRA</name>
<evidence type="ECO:0000313" key="15">
    <source>
        <dbReference type="EMBL" id="KAE9324522.1"/>
    </source>
</evidence>
<sequence>MTTFVLVWCTSTTMHPPAVISGARRRSQHSLATSSGLGCTSGYGNGSVPVRSASV</sequence>